<dbReference type="RefSeq" id="WP_189514971.1">
    <property type="nucleotide sequence ID" value="NZ_BMXG01000012.1"/>
</dbReference>
<dbReference type="Proteomes" id="UP000642829">
    <property type="component" value="Unassembled WGS sequence"/>
</dbReference>
<protein>
    <submittedName>
        <fullName evidence="2">Uncharacterized protein</fullName>
    </submittedName>
</protein>
<organism evidence="2 3">
    <name type="scientific">Cerasicoccus arenae</name>
    <dbReference type="NCBI Taxonomy" id="424488"/>
    <lineage>
        <taxon>Bacteria</taxon>
        <taxon>Pseudomonadati</taxon>
        <taxon>Verrucomicrobiota</taxon>
        <taxon>Opitutia</taxon>
        <taxon>Puniceicoccales</taxon>
        <taxon>Cerasicoccaceae</taxon>
        <taxon>Cerasicoccus</taxon>
    </lineage>
</organism>
<keyword evidence="1" id="KW-1133">Transmembrane helix</keyword>
<reference evidence="2" key="2">
    <citation type="submission" date="2020-09" db="EMBL/GenBank/DDBJ databases">
        <authorList>
            <person name="Sun Q."/>
            <person name="Kim S."/>
        </authorList>
    </citation>
    <scope>NUCLEOTIDE SEQUENCE</scope>
    <source>
        <strain evidence="2">KCTC 12870</strain>
    </source>
</reference>
<keyword evidence="1" id="KW-0812">Transmembrane</keyword>
<proteinExistence type="predicted"/>
<name>A0A8J3DIF2_9BACT</name>
<keyword evidence="1" id="KW-0472">Membrane</keyword>
<evidence type="ECO:0000313" key="2">
    <source>
        <dbReference type="EMBL" id="GHC04475.1"/>
    </source>
</evidence>
<reference evidence="2" key="1">
    <citation type="journal article" date="2014" name="Int. J. Syst. Evol. Microbiol.">
        <title>Complete genome sequence of Corynebacterium casei LMG S-19264T (=DSM 44701T), isolated from a smear-ripened cheese.</title>
        <authorList>
            <consortium name="US DOE Joint Genome Institute (JGI-PGF)"/>
            <person name="Walter F."/>
            <person name="Albersmeier A."/>
            <person name="Kalinowski J."/>
            <person name="Ruckert C."/>
        </authorList>
    </citation>
    <scope>NUCLEOTIDE SEQUENCE</scope>
    <source>
        <strain evidence="2">KCTC 12870</strain>
    </source>
</reference>
<evidence type="ECO:0000256" key="1">
    <source>
        <dbReference type="SAM" id="Phobius"/>
    </source>
</evidence>
<gene>
    <name evidence="2" type="ORF">GCM10007047_21550</name>
</gene>
<sequence length="257" mass="28510">MGLFKIVTKPIGCLLTLVGALVVGIVLLAVGFIWAVDELSPEIAERAITEATGFPTTVEDGSVSFKNQTLTLTNIEIDSPNDFPDREFLHIAEFTVGLDRQNWNAEKMALSEVTLIIDELSFVQGNTAVSNLEAFIESAEENWAKAILQIQEQAAEKDQTVPGKLVIAELNLELRRVKLANVSGPETIYRVLDVNYAKTFQNVEEIRPIIESIAADLQANGLENIAQTLQQKDQEMDEQTVIKMLEEQMRNNLANPQ</sequence>
<dbReference type="EMBL" id="BMXG01000012">
    <property type="protein sequence ID" value="GHC04475.1"/>
    <property type="molecule type" value="Genomic_DNA"/>
</dbReference>
<accession>A0A8J3DIF2</accession>
<evidence type="ECO:0000313" key="3">
    <source>
        <dbReference type="Proteomes" id="UP000642829"/>
    </source>
</evidence>
<dbReference type="AlphaFoldDB" id="A0A8J3DIF2"/>
<comment type="caution">
    <text evidence="2">The sequence shown here is derived from an EMBL/GenBank/DDBJ whole genome shotgun (WGS) entry which is preliminary data.</text>
</comment>
<keyword evidence="3" id="KW-1185">Reference proteome</keyword>
<feature type="transmembrane region" description="Helical" evidence="1">
    <location>
        <begin position="12"/>
        <end position="36"/>
    </location>
</feature>